<feature type="compositionally biased region" description="Basic residues" evidence="1">
    <location>
        <begin position="588"/>
        <end position="597"/>
    </location>
</feature>
<dbReference type="GO" id="GO:0007099">
    <property type="term" value="P:centriole replication"/>
    <property type="evidence" value="ECO:0007669"/>
    <property type="project" value="InterPro"/>
</dbReference>
<protein>
    <submittedName>
        <fullName evidence="2">Uncharacterized protein</fullName>
    </submittedName>
</protein>
<feature type="compositionally biased region" description="Polar residues" evidence="1">
    <location>
        <begin position="553"/>
        <end position="567"/>
    </location>
</feature>
<name>A0A8T0BJK0_SILME</name>
<sequence length="610" mass="69648">MESYEEFCVKTLSRVHAESGCSARHGHTGAQSSFRFHGRHALLPRLSEEQRVEMSEQRQKAVQRECERHTLRLGSLHDRVQEVIKHIQLQKEQDEDNQAPDALCTKRTQTDEQTNTSFLLNRTAQRKETLRILNSHIKRVRKQNEEKEEGEIQPGRTGEIRMGIRDLRHAEMQSGKKKESKKPAFNMENGSCRTLEHLPVRECSNSLICSADVDLRSPHSLLNGLTKCASIMESYAQLPSPPRHYSSKISVPIIESEGHPYSFNEPVQSSNRGAKVSVEQPTIPASSGMECNCSGTGLTKTGNNLSTSFTLSSLTLSRPIDMLNTAQPEILKKMETQHNHCGTHQRFPPAPLNQSYDVESPSPTLLRSLLSSGSEESETFIRCRMELVRQLKHRINQEHVATADILQDKTEGDVQVLESPCERLKISAKATTQEQGTQQQQLQKQQKAACRLTAAARAFLTRRLLQTEKIKHLKKTIQDSREVIRYFQADTHKRRASFTMQDLKLQKRVRAQLHTAVCEMHEILFVWPVRDRIALLQQDRKRHSEKKEKAESEQNTPCQPSVTQNSKGYLKQRVLQPTRCRKAPSLSQKRKPVRVMRRTTDQFRSPQSLG</sequence>
<dbReference type="PANTHER" id="PTHR13594:SF1">
    <property type="entry name" value="CENTRIOLAR COILED-COIL PROTEIN OF 110 KDA"/>
    <property type="match status" value="1"/>
</dbReference>
<feature type="region of interest" description="Disordered" evidence="1">
    <location>
        <begin position="540"/>
        <end position="610"/>
    </location>
</feature>
<dbReference type="AlphaFoldDB" id="A0A8T0BJK0"/>
<comment type="caution">
    <text evidence="2">The sequence shown here is derived from an EMBL/GenBank/DDBJ whole genome shotgun (WGS) entry which is preliminary data.</text>
</comment>
<dbReference type="GO" id="GO:0005814">
    <property type="term" value="C:centriole"/>
    <property type="evidence" value="ECO:0007669"/>
    <property type="project" value="InterPro"/>
</dbReference>
<keyword evidence="3" id="KW-1185">Reference proteome</keyword>
<dbReference type="GO" id="GO:0032053">
    <property type="term" value="P:ciliary basal body organization"/>
    <property type="evidence" value="ECO:0007669"/>
    <property type="project" value="TreeGrafter"/>
</dbReference>
<evidence type="ECO:0000256" key="1">
    <source>
        <dbReference type="SAM" id="MobiDB-lite"/>
    </source>
</evidence>
<accession>A0A8T0BJK0</accession>
<dbReference type="GO" id="GO:1903723">
    <property type="term" value="P:negative regulation of centriole elongation"/>
    <property type="evidence" value="ECO:0007669"/>
    <property type="project" value="TreeGrafter"/>
</dbReference>
<dbReference type="InterPro" id="IPR033207">
    <property type="entry name" value="CCP110"/>
</dbReference>
<organism evidence="2 3">
    <name type="scientific">Silurus meridionalis</name>
    <name type="common">Southern catfish</name>
    <name type="synonym">Silurus soldatovi meridionalis</name>
    <dbReference type="NCBI Taxonomy" id="175797"/>
    <lineage>
        <taxon>Eukaryota</taxon>
        <taxon>Metazoa</taxon>
        <taxon>Chordata</taxon>
        <taxon>Craniata</taxon>
        <taxon>Vertebrata</taxon>
        <taxon>Euteleostomi</taxon>
        <taxon>Actinopterygii</taxon>
        <taxon>Neopterygii</taxon>
        <taxon>Teleostei</taxon>
        <taxon>Ostariophysi</taxon>
        <taxon>Siluriformes</taxon>
        <taxon>Siluridae</taxon>
        <taxon>Silurus</taxon>
    </lineage>
</organism>
<evidence type="ECO:0000313" key="3">
    <source>
        <dbReference type="Proteomes" id="UP000606274"/>
    </source>
</evidence>
<gene>
    <name evidence="2" type="ORF">HF521_020856</name>
</gene>
<dbReference type="Pfam" id="PF16025">
    <property type="entry name" value="CaM_bind"/>
    <property type="match status" value="1"/>
</dbReference>
<dbReference type="EMBL" id="JABFDY010000007">
    <property type="protein sequence ID" value="KAF7705570.1"/>
    <property type="molecule type" value="Genomic_DNA"/>
</dbReference>
<dbReference type="GO" id="GO:0032465">
    <property type="term" value="P:regulation of cytokinesis"/>
    <property type="evidence" value="ECO:0007669"/>
    <property type="project" value="InterPro"/>
</dbReference>
<dbReference type="PANTHER" id="PTHR13594">
    <property type="entry name" value="CENTRIOLAR COILED-COIL PROTEIN OF 110 KDA"/>
    <property type="match status" value="1"/>
</dbReference>
<reference evidence="2" key="1">
    <citation type="submission" date="2020-08" db="EMBL/GenBank/DDBJ databases">
        <title>Chromosome-level assembly of Southern catfish (Silurus meridionalis) provides insights into visual adaptation to the nocturnal and benthic lifestyles.</title>
        <authorList>
            <person name="Zhang Y."/>
            <person name="Wang D."/>
            <person name="Peng Z."/>
        </authorList>
    </citation>
    <scope>NUCLEOTIDE SEQUENCE</scope>
    <source>
        <strain evidence="2">SWU-2019-XX</strain>
        <tissue evidence="2">Muscle</tissue>
    </source>
</reference>
<dbReference type="OrthoDB" id="10028852at2759"/>
<dbReference type="Proteomes" id="UP000606274">
    <property type="component" value="Unassembled WGS sequence"/>
</dbReference>
<proteinExistence type="predicted"/>
<evidence type="ECO:0000313" key="2">
    <source>
        <dbReference type="EMBL" id="KAF7705570.1"/>
    </source>
</evidence>